<dbReference type="PROSITE" id="PS01045">
    <property type="entry name" value="SQUALEN_PHYTOEN_SYN_2"/>
    <property type="match status" value="1"/>
</dbReference>
<protein>
    <submittedName>
        <fullName evidence="2">Phytoene/squalene synthase family protein</fullName>
    </submittedName>
</protein>
<dbReference type="AlphaFoldDB" id="A0A6L7GFM6"/>
<proteinExistence type="predicted"/>
<keyword evidence="1" id="KW-0808">Transferase</keyword>
<dbReference type="RefSeq" id="WP_160601478.1">
    <property type="nucleotide sequence ID" value="NZ_WTYU01000002.1"/>
</dbReference>
<dbReference type="GO" id="GO:0016117">
    <property type="term" value="P:carotenoid biosynthetic process"/>
    <property type="evidence" value="ECO:0007669"/>
    <property type="project" value="UniProtKB-ARBA"/>
</dbReference>
<dbReference type="GO" id="GO:0004311">
    <property type="term" value="F:geranylgeranyl diphosphate synthase activity"/>
    <property type="evidence" value="ECO:0007669"/>
    <property type="project" value="InterPro"/>
</dbReference>
<dbReference type="Proteomes" id="UP000473531">
    <property type="component" value="Unassembled WGS sequence"/>
</dbReference>
<dbReference type="CDD" id="cd00683">
    <property type="entry name" value="Trans_IPPS_HH"/>
    <property type="match status" value="1"/>
</dbReference>
<dbReference type="SFLD" id="SFLDS00005">
    <property type="entry name" value="Isoprenoid_Synthase_Type_I"/>
    <property type="match status" value="1"/>
</dbReference>
<gene>
    <name evidence="2" type="ORF">GRI44_08955</name>
</gene>
<dbReference type="PROSITE" id="PS01044">
    <property type="entry name" value="SQUALEN_PHYTOEN_SYN_1"/>
    <property type="match status" value="1"/>
</dbReference>
<dbReference type="InterPro" id="IPR033904">
    <property type="entry name" value="Trans_IPPS_HH"/>
</dbReference>
<comment type="caution">
    <text evidence="2">The sequence shown here is derived from an EMBL/GenBank/DDBJ whole genome shotgun (WGS) entry which is preliminary data.</text>
</comment>
<dbReference type="EMBL" id="WTYU01000002">
    <property type="protein sequence ID" value="MXP14872.1"/>
    <property type="molecule type" value="Genomic_DNA"/>
</dbReference>
<evidence type="ECO:0000313" key="2">
    <source>
        <dbReference type="EMBL" id="MXP14872.1"/>
    </source>
</evidence>
<keyword evidence="3" id="KW-1185">Reference proteome</keyword>
<dbReference type="InterPro" id="IPR044843">
    <property type="entry name" value="Trans_IPPS_bact-type"/>
</dbReference>
<dbReference type="Pfam" id="PF00494">
    <property type="entry name" value="SQS_PSY"/>
    <property type="match status" value="1"/>
</dbReference>
<dbReference type="SFLD" id="SFLDG01212">
    <property type="entry name" value="Phytoene_synthase_like"/>
    <property type="match status" value="1"/>
</dbReference>
<dbReference type="GO" id="GO:0051996">
    <property type="term" value="F:squalene synthase [NAD(P)H] activity"/>
    <property type="evidence" value="ECO:0007669"/>
    <property type="project" value="InterPro"/>
</dbReference>
<dbReference type="InterPro" id="IPR019845">
    <property type="entry name" value="Squalene/phytoene_synthase_CS"/>
</dbReference>
<dbReference type="OrthoDB" id="9807580at2"/>
<name>A0A6L7GFM6_9SPHN</name>
<dbReference type="SUPFAM" id="SSF48576">
    <property type="entry name" value="Terpenoid synthases"/>
    <property type="match status" value="1"/>
</dbReference>
<evidence type="ECO:0000256" key="1">
    <source>
        <dbReference type="ARBA" id="ARBA00022679"/>
    </source>
</evidence>
<dbReference type="PANTHER" id="PTHR31480">
    <property type="entry name" value="BIFUNCTIONAL LYCOPENE CYCLASE/PHYTOENE SYNTHASE"/>
    <property type="match status" value="1"/>
</dbReference>
<sequence length="329" mass="36560">MRSTPAQAGGGRNRAALVEKAHQSIIRGSRSFAFASSLFDRPTREKAWLLYAWCRRCDDIADDQDHGGELGRQSGAHSGAKDRVKGIRILTNRALEGMPTADIGFDALGMLARECPITQDMTDDVIRGFAMDADEWRPRTEGDMMRYCYHVAGAVGVMMAHVMGVDSRDSDTFDRACDLGLAFQLANIARDVVEDDAAGRCYLPVEWLVEMDLSPGQHCKPANRFELASLMPRMIALMDHHADAARIGAARLHFRQRWAVLSAARIYTAIGHKVLRRGQKAWHNRVVVGPLAKLGHVIAAFFEALANSPPVLDEMPRWTRAELRPVKGW</sequence>
<reference evidence="2 3" key="1">
    <citation type="submission" date="2019-12" db="EMBL/GenBank/DDBJ databases">
        <title>Genomic-based taxomic classification of the family Erythrobacteraceae.</title>
        <authorList>
            <person name="Xu L."/>
        </authorList>
    </citation>
    <scope>NUCLEOTIDE SEQUENCE [LARGE SCALE GENOMIC DNA]</scope>
    <source>
        <strain evidence="2 3">KCTC 52259</strain>
    </source>
</reference>
<dbReference type="Gene3D" id="1.10.600.10">
    <property type="entry name" value="Farnesyl Diphosphate Synthase"/>
    <property type="match status" value="1"/>
</dbReference>
<organism evidence="2 3">
    <name type="scientific">Allopontixanthobacter confluentis</name>
    <dbReference type="NCBI Taxonomy" id="1849021"/>
    <lineage>
        <taxon>Bacteria</taxon>
        <taxon>Pseudomonadati</taxon>
        <taxon>Pseudomonadota</taxon>
        <taxon>Alphaproteobacteria</taxon>
        <taxon>Sphingomonadales</taxon>
        <taxon>Erythrobacteraceae</taxon>
        <taxon>Allopontixanthobacter</taxon>
    </lineage>
</organism>
<dbReference type="InterPro" id="IPR002060">
    <property type="entry name" value="Squ/phyt_synthse"/>
</dbReference>
<accession>A0A6L7GFM6</accession>
<evidence type="ECO:0000313" key="3">
    <source>
        <dbReference type="Proteomes" id="UP000473531"/>
    </source>
</evidence>
<dbReference type="InterPro" id="IPR008949">
    <property type="entry name" value="Isoprenoid_synthase_dom_sf"/>
</dbReference>
<dbReference type="SFLD" id="SFLDG01018">
    <property type="entry name" value="Squalene/Phytoene_Synthase_Lik"/>
    <property type="match status" value="1"/>
</dbReference>